<evidence type="ECO:0000259" key="1">
    <source>
        <dbReference type="Pfam" id="PF05685"/>
    </source>
</evidence>
<sequence length="194" mass="21986">MIAAKDNAPHLTPEEYFTWEEKQLEKHELIDGQVYAMTGGSVNHSRIAIRFATMVDTHLDASSCITGNSDLRVNIVGTNNYTYPDISVTGDDRDKTTTQYITYPCLIIEVLSKTTEAYDRGGKFRMYQNNPVLKDYLLVSSTAMEIDLYHKNDAGQWMIINYGEGDTIELKSINLSFPIEQIYRGLNLEPENGE</sequence>
<reference evidence="3" key="1">
    <citation type="submission" date="2019-02" db="EMBL/GenBank/DDBJ databases">
        <title>Draft genome sequence of Dolichospermum planctonicum NIES-80.</title>
        <authorList>
            <person name="Yamaguchi H."/>
            <person name="Suzuki S."/>
            <person name="Kawachi M."/>
        </authorList>
    </citation>
    <scope>NUCLEOTIDE SEQUENCE [LARGE SCALE GENOMIC DNA]</scope>
    <source>
        <strain evidence="3">NIES-80</strain>
    </source>
</reference>
<gene>
    <name evidence="2" type="ORF">NIES80_15450</name>
</gene>
<comment type="caution">
    <text evidence="2">The sequence shown here is derived from an EMBL/GenBank/DDBJ whole genome shotgun (WGS) entry which is preliminary data.</text>
</comment>
<feature type="domain" description="Putative restriction endonuclease" evidence="1">
    <location>
        <begin position="13"/>
        <end position="173"/>
    </location>
</feature>
<dbReference type="CDD" id="cd06260">
    <property type="entry name" value="DUF820-like"/>
    <property type="match status" value="1"/>
</dbReference>
<name>A0A480AAA9_9CYAN</name>
<dbReference type="PANTHER" id="PTHR36558">
    <property type="entry name" value="GLR1098 PROTEIN"/>
    <property type="match status" value="1"/>
</dbReference>
<dbReference type="InterPro" id="IPR011335">
    <property type="entry name" value="Restrct_endonuc-II-like"/>
</dbReference>
<accession>A0A480AAA9</accession>
<dbReference type="Pfam" id="PF05685">
    <property type="entry name" value="Uma2"/>
    <property type="match status" value="1"/>
</dbReference>
<dbReference type="SUPFAM" id="SSF52980">
    <property type="entry name" value="Restriction endonuclease-like"/>
    <property type="match status" value="1"/>
</dbReference>
<dbReference type="OrthoDB" id="424506at2"/>
<proteinExistence type="predicted"/>
<dbReference type="InterPro" id="IPR012296">
    <property type="entry name" value="Nuclease_put_TT1808"/>
</dbReference>
<organism evidence="2 3">
    <name type="scientific">Dolichospermum planctonicum</name>
    <dbReference type="NCBI Taxonomy" id="136072"/>
    <lineage>
        <taxon>Bacteria</taxon>
        <taxon>Bacillati</taxon>
        <taxon>Cyanobacteriota</taxon>
        <taxon>Cyanophyceae</taxon>
        <taxon>Nostocales</taxon>
        <taxon>Aphanizomenonaceae</taxon>
        <taxon>Dolichospermum</taxon>
    </lineage>
</organism>
<evidence type="ECO:0000313" key="3">
    <source>
        <dbReference type="Proteomes" id="UP000299367"/>
    </source>
</evidence>
<dbReference type="RefSeq" id="WP_137907528.1">
    <property type="nucleotide sequence ID" value="NZ_BJCF01000013.1"/>
</dbReference>
<dbReference type="Gene3D" id="3.90.1570.10">
    <property type="entry name" value="tt1808, chain A"/>
    <property type="match status" value="1"/>
</dbReference>
<dbReference type="AlphaFoldDB" id="A0A480AAA9"/>
<dbReference type="PANTHER" id="PTHR36558:SF1">
    <property type="entry name" value="RESTRICTION ENDONUCLEASE DOMAIN-CONTAINING PROTEIN-RELATED"/>
    <property type="match status" value="1"/>
</dbReference>
<evidence type="ECO:0000313" key="2">
    <source>
        <dbReference type="EMBL" id="GCL41847.1"/>
    </source>
</evidence>
<dbReference type="EMBL" id="BJCF01000013">
    <property type="protein sequence ID" value="GCL41847.1"/>
    <property type="molecule type" value="Genomic_DNA"/>
</dbReference>
<dbReference type="InterPro" id="IPR008538">
    <property type="entry name" value="Uma2"/>
</dbReference>
<dbReference type="Proteomes" id="UP000299367">
    <property type="component" value="Unassembled WGS sequence"/>
</dbReference>
<protein>
    <recommendedName>
        <fullName evidence="1">Putative restriction endonuclease domain-containing protein</fullName>
    </recommendedName>
</protein>